<feature type="transmembrane region" description="Helical" evidence="1">
    <location>
        <begin position="178"/>
        <end position="197"/>
    </location>
</feature>
<feature type="transmembrane region" description="Helical" evidence="1">
    <location>
        <begin position="95"/>
        <end position="115"/>
    </location>
</feature>
<dbReference type="EMBL" id="JAHZIJ010000002">
    <property type="protein sequence ID" value="MBW7474241.1"/>
    <property type="molecule type" value="Genomic_DNA"/>
</dbReference>
<gene>
    <name evidence="4" type="ORF">K0T92_05755</name>
</gene>
<name>A0ABS7D300_9BACL</name>
<dbReference type="NCBIfam" id="TIGR00254">
    <property type="entry name" value="GGDEF"/>
    <property type="match status" value="1"/>
</dbReference>
<dbReference type="InterPro" id="IPR043128">
    <property type="entry name" value="Rev_trsase/Diguanyl_cyclase"/>
</dbReference>
<keyword evidence="1" id="KW-0472">Membrane</keyword>
<dbReference type="InterPro" id="IPR013656">
    <property type="entry name" value="PAS_4"/>
</dbReference>
<organism evidence="4 5">
    <name type="scientific">Paenibacillus oenotherae</name>
    <dbReference type="NCBI Taxonomy" id="1435645"/>
    <lineage>
        <taxon>Bacteria</taxon>
        <taxon>Bacillati</taxon>
        <taxon>Bacillota</taxon>
        <taxon>Bacilli</taxon>
        <taxon>Bacillales</taxon>
        <taxon>Paenibacillaceae</taxon>
        <taxon>Paenibacillus</taxon>
    </lineage>
</organism>
<feature type="transmembrane region" description="Helical" evidence="1">
    <location>
        <begin position="39"/>
        <end position="58"/>
    </location>
</feature>
<comment type="caution">
    <text evidence="4">The sequence shown here is derived from an EMBL/GenBank/DDBJ whole genome shotgun (WGS) entry which is preliminary data.</text>
</comment>
<keyword evidence="4" id="KW-0548">Nucleotidyltransferase</keyword>
<dbReference type="InterPro" id="IPR035965">
    <property type="entry name" value="PAS-like_dom_sf"/>
</dbReference>
<dbReference type="PANTHER" id="PTHR45138:SF9">
    <property type="entry name" value="DIGUANYLATE CYCLASE DGCM-RELATED"/>
    <property type="match status" value="1"/>
</dbReference>
<dbReference type="PROSITE" id="PS50113">
    <property type="entry name" value="PAC"/>
    <property type="match status" value="1"/>
</dbReference>
<dbReference type="Pfam" id="PF00990">
    <property type="entry name" value="GGDEF"/>
    <property type="match status" value="1"/>
</dbReference>
<evidence type="ECO:0000256" key="1">
    <source>
        <dbReference type="SAM" id="Phobius"/>
    </source>
</evidence>
<dbReference type="InterPro" id="IPR000700">
    <property type="entry name" value="PAS-assoc_C"/>
</dbReference>
<dbReference type="InterPro" id="IPR031621">
    <property type="entry name" value="HisKA_7TM"/>
</dbReference>
<dbReference type="Pfam" id="PF08448">
    <property type="entry name" value="PAS_4"/>
    <property type="match status" value="1"/>
</dbReference>
<feature type="transmembrane region" description="Helical" evidence="1">
    <location>
        <begin position="6"/>
        <end position="27"/>
    </location>
</feature>
<dbReference type="InterPro" id="IPR050469">
    <property type="entry name" value="Diguanylate_Cyclase"/>
</dbReference>
<dbReference type="SUPFAM" id="SSF55073">
    <property type="entry name" value="Nucleotide cyclase"/>
    <property type="match status" value="1"/>
</dbReference>
<dbReference type="Proteomes" id="UP000812277">
    <property type="component" value="Unassembled WGS sequence"/>
</dbReference>
<dbReference type="Pfam" id="PF16927">
    <property type="entry name" value="HisKA_7TM"/>
    <property type="match status" value="1"/>
</dbReference>
<protein>
    <submittedName>
        <fullName evidence="4">Diguanylate cyclase</fullName>
        <ecNumber evidence="4">2.7.7.65</ecNumber>
    </submittedName>
</protein>
<evidence type="ECO:0000259" key="3">
    <source>
        <dbReference type="PROSITE" id="PS50887"/>
    </source>
</evidence>
<feature type="transmembrane region" description="Helical" evidence="1">
    <location>
        <begin position="70"/>
        <end position="88"/>
    </location>
</feature>
<dbReference type="InterPro" id="IPR029787">
    <property type="entry name" value="Nucleotide_cyclase"/>
</dbReference>
<dbReference type="CDD" id="cd01949">
    <property type="entry name" value="GGDEF"/>
    <property type="match status" value="1"/>
</dbReference>
<dbReference type="Gene3D" id="3.30.450.20">
    <property type="entry name" value="PAS domain"/>
    <property type="match status" value="1"/>
</dbReference>
<evidence type="ECO:0000313" key="4">
    <source>
        <dbReference type="EMBL" id="MBW7474241.1"/>
    </source>
</evidence>
<accession>A0ABS7D300</accession>
<dbReference type="EC" id="2.7.7.65" evidence="4"/>
<feature type="transmembrane region" description="Helical" evidence="1">
    <location>
        <begin position="209"/>
        <end position="235"/>
    </location>
</feature>
<evidence type="ECO:0000259" key="2">
    <source>
        <dbReference type="PROSITE" id="PS50113"/>
    </source>
</evidence>
<dbReference type="InterPro" id="IPR000160">
    <property type="entry name" value="GGDEF_dom"/>
</dbReference>
<dbReference type="GO" id="GO:0052621">
    <property type="term" value="F:diguanylate cyclase activity"/>
    <property type="evidence" value="ECO:0007669"/>
    <property type="project" value="UniProtKB-EC"/>
</dbReference>
<dbReference type="PANTHER" id="PTHR45138">
    <property type="entry name" value="REGULATORY COMPONENTS OF SENSORY TRANSDUCTION SYSTEM"/>
    <property type="match status" value="1"/>
</dbReference>
<dbReference type="PROSITE" id="PS50887">
    <property type="entry name" value="GGDEF"/>
    <property type="match status" value="1"/>
</dbReference>
<dbReference type="SMART" id="SM00267">
    <property type="entry name" value="GGDEF"/>
    <property type="match status" value="1"/>
</dbReference>
<feature type="domain" description="PAC" evidence="2">
    <location>
        <begin position="299"/>
        <end position="351"/>
    </location>
</feature>
<reference evidence="4 5" key="1">
    <citation type="submission" date="2021-07" db="EMBL/GenBank/DDBJ databases">
        <title>Paenibacillus radiodurans sp. nov., isolated from the southeastern edge of Tengger Desert.</title>
        <authorList>
            <person name="Zhang G."/>
        </authorList>
    </citation>
    <scope>NUCLEOTIDE SEQUENCE [LARGE SCALE GENOMIC DNA]</scope>
    <source>
        <strain evidence="4 5">DT7-4</strain>
    </source>
</reference>
<keyword evidence="4" id="KW-0808">Transferase</keyword>
<proteinExistence type="predicted"/>
<feature type="domain" description="GGDEF" evidence="3">
    <location>
        <begin position="383"/>
        <end position="516"/>
    </location>
</feature>
<evidence type="ECO:0000313" key="5">
    <source>
        <dbReference type="Proteomes" id="UP000812277"/>
    </source>
</evidence>
<dbReference type="Gene3D" id="3.30.70.270">
    <property type="match status" value="1"/>
</dbReference>
<keyword evidence="5" id="KW-1185">Reference proteome</keyword>
<sequence>MGSQVTMYISLVAVSGVLCSFLGFYAYFRRKEIPGARTFMIYIAVQAIYIFAYAFQLSSDTLEEIKRWTVAEYIGIAFAPVLGLKLILRYIGKQVSRLVLTAMFVIPSITMVMVITNDWHHLFYKSLELRENTLLLSTEVVIGEWYIVHGTFTFSCLLAGVILLSMQWNKTKKAYRKQLVTLICGQFIPMISAFIYLMGLSPGGMDPVPYVMCITSAMYIWAILTTRLLTIVPIAKEHIFESMREGVIVLDSADRLIDFNRAVSRMLPGLHTGWIGRKLEECWPHLTGAPFPDVRRPDSMQEIRIEHTAGAAACYQIRSSLVRGRNGELAGSLLMLIDVTEQTQLQNQLKQLAYYDGLTKIYNRTQFIHRSKEMLQQAEQQGDPVSFILFDIDYFKRINDTYGHETGDQVIVHVVAVCQRIIEPDMLFARYGGEEFVLALPSATLREAGELAERIRTSLERTPLETVHGEIRTTSSFGAAQSFRPDDTLESLLRDADAALYEAKRGGRNRVSTANVDVHS</sequence>
<keyword evidence="1" id="KW-1133">Transmembrane helix</keyword>
<keyword evidence="1" id="KW-0812">Transmembrane</keyword>
<dbReference type="SUPFAM" id="SSF55785">
    <property type="entry name" value="PYP-like sensor domain (PAS domain)"/>
    <property type="match status" value="1"/>
</dbReference>
<feature type="transmembrane region" description="Helical" evidence="1">
    <location>
        <begin position="145"/>
        <end position="166"/>
    </location>
</feature>